<feature type="non-terminal residue" evidence="2">
    <location>
        <position position="1"/>
    </location>
</feature>
<sequence>RDHQAIHSCKGATLKCSNSKTMATSTLSRKTPGSFKPAGTPTLDLQVPSGVPRRGSCGGKPAGTQGPSSGWCPKM</sequence>
<evidence type="ECO:0000313" key="2">
    <source>
        <dbReference type="EMBL" id="VTJ58435.1"/>
    </source>
</evidence>
<organism evidence="2 3">
    <name type="scientific">Marmota monax</name>
    <name type="common">Woodchuck</name>
    <dbReference type="NCBI Taxonomy" id="9995"/>
    <lineage>
        <taxon>Eukaryota</taxon>
        <taxon>Metazoa</taxon>
        <taxon>Chordata</taxon>
        <taxon>Craniata</taxon>
        <taxon>Vertebrata</taxon>
        <taxon>Euteleostomi</taxon>
        <taxon>Mammalia</taxon>
        <taxon>Eutheria</taxon>
        <taxon>Euarchontoglires</taxon>
        <taxon>Glires</taxon>
        <taxon>Rodentia</taxon>
        <taxon>Sciuromorpha</taxon>
        <taxon>Sciuridae</taxon>
        <taxon>Xerinae</taxon>
        <taxon>Marmotini</taxon>
        <taxon>Marmota</taxon>
    </lineage>
</organism>
<keyword evidence="3" id="KW-1185">Reference proteome</keyword>
<evidence type="ECO:0000256" key="1">
    <source>
        <dbReference type="SAM" id="MobiDB-lite"/>
    </source>
</evidence>
<dbReference type="AlphaFoldDB" id="A0A5E4AMQ3"/>
<reference evidence="2" key="1">
    <citation type="submission" date="2019-04" db="EMBL/GenBank/DDBJ databases">
        <authorList>
            <person name="Alioto T."/>
            <person name="Alioto T."/>
        </authorList>
    </citation>
    <scope>NUCLEOTIDE SEQUENCE [LARGE SCALE GENOMIC DNA]</scope>
</reference>
<gene>
    <name evidence="2" type="ORF">MONAX_5E020312</name>
</gene>
<dbReference type="EMBL" id="CABDUW010000102">
    <property type="protein sequence ID" value="VTJ58435.1"/>
    <property type="molecule type" value="Genomic_DNA"/>
</dbReference>
<feature type="region of interest" description="Disordered" evidence="1">
    <location>
        <begin position="24"/>
        <end position="75"/>
    </location>
</feature>
<protein>
    <submittedName>
        <fullName evidence="2">Uncharacterized protein</fullName>
    </submittedName>
</protein>
<evidence type="ECO:0000313" key="3">
    <source>
        <dbReference type="Proteomes" id="UP000335636"/>
    </source>
</evidence>
<accession>A0A5E4AMQ3</accession>
<comment type="caution">
    <text evidence="2">The sequence shown here is derived from an EMBL/GenBank/DDBJ whole genome shotgun (WGS) entry which is preliminary data.</text>
</comment>
<proteinExistence type="predicted"/>
<feature type="non-terminal residue" evidence="2">
    <location>
        <position position="75"/>
    </location>
</feature>
<name>A0A5E4AMQ3_MARMO</name>
<dbReference type="Proteomes" id="UP000335636">
    <property type="component" value="Unassembled WGS sequence"/>
</dbReference>